<feature type="transmembrane region" description="Helical" evidence="8">
    <location>
        <begin position="397"/>
        <end position="421"/>
    </location>
</feature>
<feature type="transmembrane region" description="Helical" evidence="8">
    <location>
        <begin position="441"/>
        <end position="460"/>
    </location>
</feature>
<accession>A0A239B6P0</accession>
<dbReference type="PANTHER" id="PTHR30047:SF7">
    <property type="entry name" value="HIGH-AFFINITY CHOLINE TRANSPORT PROTEIN"/>
    <property type="match status" value="1"/>
</dbReference>
<evidence type="ECO:0000256" key="2">
    <source>
        <dbReference type="ARBA" id="ARBA00005658"/>
    </source>
</evidence>
<evidence type="ECO:0000256" key="4">
    <source>
        <dbReference type="ARBA" id="ARBA00022475"/>
    </source>
</evidence>
<evidence type="ECO:0000256" key="1">
    <source>
        <dbReference type="ARBA" id="ARBA00004651"/>
    </source>
</evidence>
<dbReference type="AlphaFoldDB" id="A0A239B6P0"/>
<evidence type="ECO:0000313" key="10">
    <source>
        <dbReference type="Proteomes" id="UP000198407"/>
    </source>
</evidence>
<feature type="transmembrane region" description="Helical" evidence="8">
    <location>
        <begin position="136"/>
        <end position="154"/>
    </location>
</feature>
<dbReference type="NCBIfam" id="NF007399">
    <property type="entry name" value="PRK09928.1"/>
    <property type="match status" value="1"/>
</dbReference>
<evidence type="ECO:0000256" key="5">
    <source>
        <dbReference type="ARBA" id="ARBA00022692"/>
    </source>
</evidence>
<feature type="transmembrane region" description="Helical" evidence="8">
    <location>
        <begin position="338"/>
        <end position="357"/>
    </location>
</feature>
<keyword evidence="10" id="KW-1185">Reference proteome</keyword>
<dbReference type="STRING" id="1215104.GCA_000730585_04785"/>
<feature type="transmembrane region" description="Helical" evidence="8">
    <location>
        <begin position="253"/>
        <end position="273"/>
    </location>
</feature>
<proteinExistence type="inferred from homology"/>
<dbReference type="Pfam" id="PF02028">
    <property type="entry name" value="BCCT"/>
    <property type="match status" value="1"/>
</dbReference>
<name>A0A239B6P0_9PSED</name>
<keyword evidence="7 8" id="KW-0472">Membrane</keyword>
<dbReference type="NCBIfam" id="TIGR00842">
    <property type="entry name" value="bcct"/>
    <property type="match status" value="1"/>
</dbReference>
<keyword evidence="5 8" id="KW-0812">Transmembrane</keyword>
<comment type="subcellular location">
    <subcellularLocation>
        <location evidence="1">Cell membrane</location>
        <topology evidence="1">Multi-pass membrane protein</topology>
    </subcellularLocation>
</comment>
<organism evidence="9 10">
    <name type="scientific">Pseudomonas japonica</name>
    <dbReference type="NCBI Taxonomy" id="256466"/>
    <lineage>
        <taxon>Bacteria</taxon>
        <taxon>Pseudomonadati</taxon>
        <taxon>Pseudomonadota</taxon>
        <taxon>Gammaproteobacteria</taxon>
        <taxon>Pseudomonadales</taxon>
        <taxon>Pseudomonadaceae</taxon>
        <taxon>Pseudomonas</taxon>
    </lineage>
</organism>
<feature type="transmembrane region" description="Helical" evidence="8">
    <location>
        <begin position="466"/>
        <end position="486"/>
    </location>
</feature>
<dbReference type="InterPro" id="IPR018093">
    <property type="entry name" value="BCCT_CS"/>
</dbReference>
<feature type="transmembrane region" description="Helical" evidence="8">
    <location>
        <begin position="220"/>
        <end position="241"/>
    </location>
</feature>
<dbReference type="GO" id="GO:0022857">
    <property type="term" value="F:transmembrane transporter activity"/>
    <property type="evidence" value="ECO:0007669"/>
    <property type="project" value="InterPro"/>
</dbReference>
<keyword evidence="6 8" id="KW-1133">Transmembrane helix</keyword>
<evidence type="ECO:0000313" key="9">
    <source>
        <dbReference type="EMBL" id="SNS03506.1"/>
    </source>
</evidence>
<feature type="transmembrane region" description="Helical" evidence="8">
    <location>
        <begin position="44"/>
        <end position="66"/>
    </location>
</feature>
<evidence type="ECO:0000256" key="8">
    <source>
        <dbReference type="SAM" id="Phobius"/>
    </source>
</evidence>
<feature type="transmembrane region" description="Helical" evidence="8">
    <location>
        <begin position="178"/>
        <end position="200"/>
    </location>
</feature>
<dbReference type="PROSITE" id="PS01303">
    <property type="entry name" value="BCCT"/>
    <property type="match status" value="1"/>
</dbReference>
<evidence type="ECO:0000256" key="3">
    <source>
        <dbReference type="ARBA" id="ARBA00022448"/>
    </source>
</evidence>
<evidence type="ECO:0000256" key="7">
    <source>
        <dbReference type="ARBA" id="ARBA00023136"/>
    </source>
</evidence>
<dbReference type="EMBL" id="FZOL01000002">
    <property type="protein sequence ID" value="SNS03506.1"/>
    <property type="molecule type" value="Genomic_DNA"/>
</dbReference>
<dbReference type="PANTHER" id="PTHR30047">
    <property type="entry name" value="HIGH-AFFINITY CHOLINE TRANSPORT PROTEIN-RELATED"/>
    <property type="match status" value="1"/>
</dbReference>
<dbReference type="RefSeq" id="WP_084702522.1">
    <property type="nucleotide sequence ID" value="NZ_FZOL01000002.1"/>
</dbReference>
<feature type="transmembrane region" description="Helical" evidence="8">
    <location>
        <begin position="309"/>
        <end position="326"/>
    </location>
</feature>
<keyword evidence="4" id="KW-1003">Cell membrane</keyword>
<dbReference type="InterPro" id="IPR000060">
    <property type="entry name" value="BCCT_transptr"/>
</dbReference>
<feature type="transmembrane region" description="Helical" evidence="8">
    <location>
        <begin position="78"/>
        <end position="100"/>
    </location>
</feature>
<protein>
    <submittedName>
        <fullName evidence="9">Choline/glycine/proline betaine transport protein</fullName>
    </submittedName>
</protein>
<sequence>MNPPVFYFAASFILLFALVVIFNPQAAGEWLLAAQNWAAHTVGWYYMLAMTLYLVFVVVTALSGYGKIKLGADHDQPEFSYLSWAGMLFAAGISITLFFFCVSEPLTHLMQPPQGEAGTVEAGRQAMQVLFLHWGLHGWGVFAFVGMALAYFAYRHNLPLALRSALYPLIGKRINGPIGYAVDGFGIIATVFGLGADMGFGVLHLNSGLDYLFGVAHTQWVQVLLIALMMGAAVMVAVAGVEKGVRVMSDINLFLACALLLFVLFAGPTQHLFNTLIQNLGDYLAVLPRKSFDVYAYDGANDWLGNWTVFYWAWWIAWAPFVGLFIARISRGRTIREFVFGVLLIPLGFTLAWMSIFGNSALTQVLDHGMSALADSAVQNPSMTLYLLLETYPWSKAVIAITVFISFVFFVTSADSGTVVLSTLSAKGGGTDEDGPNWLRVFWGVMTALVTSGLLFAGSIDSLKSAVVLTSLPFSVILLAMMWGLHKAFYLESQRRIAQMHSLAPLTSSRRGKSGWRQRLSQAVHFPSRDEVYRFMDAVVRPAIAEVTEVYAEKGLSVITQEDPSHDNVSLKIGHGEEQPFLYQVQMRGYFTPSFALAGLGTQEPKNRRYYRAEVHLAEGSQDYDLMGYSKEQIINDILDQYERHLQYLHLVR</sequence>
<reference evidence="10" key="1">
    <citation type="submission" date="2017-06" db="EMBL/GenBank/DDBJ databases">
        <authorList>
            <person name="Varghese N."/>
            <person name="Submissions S."/>
        </authorList>
    </citation>
    <scope>NUCLEOTIDE SEQUENCE [LARGE SCALE GENOMIC DNA]</scope>
    <source>
        <strain evidence="10">DSM 22348</strain>
    </source>
</reference>
<dbReference type="OrthoDB" id="9775735at2"/>
<dbReference type="Proteomes" id="UP000198407">
    <property type="component" value="Unassembled WGS sequence"/>
</dbReference>
<gene>
    <name evidence="9" type="ORF">SAMN05444352_102343</name>
</gene>
<keyword evidence="3" id="KW-0813">Transport</keyword>
<dbReference type="GO" id="GO:0005886">
    <property type="term" value="C:plasma membrane"/>
    <property type="evidence" value="ECO:0007669"/>
    <property type="project" value="UniProtKB-SubCell"/>
</dbReference>
<comment type="similarity">
    <text evidence="2">Belongs to the BCCT transporter (TC 2.A.15) family.</text>
</comment>
<evidence type="ECO:0000256" key="6">
    <source>
        <dbReference type="ARBA" id="ARBA00022989"/>
    </source>
</evidence>